<dbReference type="AlphaFoldDB" id="A0A8H4EGW0"/>
<evidence type="ECO:0000313" key="10">
    <source>
        <dbReference type="EMBL" id="KAF0480803.1"/>
    </source>
</evidence>
<dbReference type="Pfam" id="PF09803">
    <property type="entry name" value="Pet100"/>
    <property type="match status" value="1"/>
</dbReference>
<evidence type="ECO:0000256" key="6">
    <source>
        <dbReference type="ARBA" id="ARBA00023128"/>
    </source>
</evidence>
<evidence type="ECO:0000256" key="1">
    <source>
        <dbReference type="ARBA" id="ARBA00004167"/>
    </source>
</evidence>
<sequence length="67" mass="7795">MGGPNLELFKFGVYIFFPVAVMYYVGSPSFYEKHVKETKVRAEKTQHPLTTRQDIMAELEKLQAKKK</sequence>
<evidence type="ECO:0000256" key="3">
    <source>
        <dbReference type="ARBA" id="ARBA00022692"/>
    </source>
</evidence>
<feature type="transmembrane region" description="Helical" evidence="9">
    <location>
        <begin position="12"/>
        <end position="31"/>
    </location>
</feature>
<dbReference type="Proteomes" id="UP000439903">
    <property type="component" value="Unassembled WGS sequence"/>
</dbReference>
<dbReference type="InterPro" id="IPR018625">
    <property type="entry name" value="Pet100"/>
</dbReference>
<keyword evidence="7 9" id="KW-0472">Membrane</keyword>
<evidence type="ECO:0000256" key="8">
    <source>
        <dbReference type="ARBA" id="ARBA00038077"/>
    </source>
</evidence>
<keyword evidence="4" id="KW-0809">Transit peptide</keyword>
<dbReference type="EMBL" id="WTPW01000777">
    <property type="protein sequence ID" value="KAF0480803.1"/>
    <property type="molecule type" value="Genomic_DNA"/>
</dbReference>
<evidence type="ECO:0000256" key="7">
    <source>
        <dbReference type="ARBA" id="ARBA00023136"/>
    </source>
</evidence>
<gene>
    <name evidence="10" type="ORF">F8M41_023677</name>
</gene>
<comment type="similarity">
    <text evidence="8">Belongs to the PET100 family.</text>
</comment>
<name>A0A8H4EGW0_GIGMA</name>
<dbReference type="GO" id="GO:0033617">
    <property type="term" value="P:mitochondrial respiratory chain complex IV assembly"/>
    <property type="evidence" value="ECO:0007669"/>
    <property type="project" value="InterPro"/>
</dbReference>
<dbReference type="GO" id="GO:0005743">
    <property type="term" value="C:mitochondrial inner membrane"/>
    <property type="evidence" value="ECO:0007669"/>
    <property type="project" value="TreeGrafter"/>
</dbReference>
<reference evidence="10 11" key="1">
    <citation type="journal article" date="2019" name="Environ. Microbiol.">
        <title>At the nexus of three kingdoms: the genome of the mycorrhizal fungus Gigaspora margarita provides insights into plant, endobacterial and fungal interactions.</title>
        <authorList>
            <person name="Venice F."/>
            <person name="Ghignone S."/>
            <person name="Salvioli di Fossalunga A."/>
            <person name="Amselem J."/>
            <person name="Novero M."/>
            <person name="Xianan X."/>
            <person name="Sedzielewska Toro K."/>
            <person name="Morin E."/>
            <person name="Lipzen A."/>
            <person name="Grigoriev I.V."/>
            <person name="Henrissat B."/>
            <person name="Martin F.M."/>
            <person name="Bonfante P."/>
        </authorList>
    </citation>
    <scope>NUCLEOTIDE SEQUENCE [LARGE SCALE GENOMIC DNA]</scope>
    <source>
        <strain evidence="10 11">BEG34</strain>
    </source>
</reference>
<accession>A0A8H4EGW0</accession>
<evidence type="ECO:0000256" key="9">
    <source>
        <dbReference type="SAM" id="Phobius"/>
    </source>
</evidence>
<keyword evidence="3 9" id="KW-0812">Transmembrane</keyword>
<protein>
    <recommendedName>
        <fullName evidence="12">Protein PET100</fullName>
    </recommendedName>
</protein>
<evidence type="ECO:0000256" key="5">
    <source>
        <dbReference type="ARBA" id="ARBA00022989"/>
    </source>
</evidence>
<dbReference type="OrthoDB" id="18175at2759"/>
<dbReference type="PANTHER" id="PTHR33968">
    <property type="entry name" value="PROTEIN PET100 HOMOLOG, MITOCHONDRIAL"/>
    <property type="match status" value="1"/>
</dbReference>
<keyword evidence="5 9" id="KW-1133">Transmembrane helix</keyword>
<evidence type="ECO:0000256" key="2">
    <source>
        <dbReference type="ARBA" id="ARBA00004325"/>
    </source>
</evidence>
<keyword evidence="6" id="KW-0496">Mitochondrion</keyword>
<proteinExistence type="inferred from homology"/>
<evidence type="ECO:0000313" key="11">
    <source>
        <dbReference type="Proteomes" id="UP000439903"/>
    </source>
</evidence>
<keyword evidence="11" id="KW-1185">Reference proteome</keyword>
<evidence type="ECO:0000256" key="4">
    <source>
        <dbReference type="ARBA" id="ARBA00022946"/>
    </source>
</evidence>
<comment type="subcellular location">
    <subcellularLocation>
        <location evidence="1">Membrane</location>
        <topology evidence="1">Single-pass membrane protein</topology>
    </subcellularLocation>
    <subcellularLocation>
        <location evidence="2">Mitochondrion membrane</location>
    </subcellularLocation>
</comment>
<dbReference type="GO" id="GO:0051082">
    <property type="term" value="F:unfolded protein binding"/>
    <property type="evidence" value="ECO:0007669"/>
    <property type="project" value="TreeGrafter"/>
</dbReference>
<dbReference type="PANTHER" id="PTHR33968:SF1">
    <property type="entry name" value="PROTEIN PET100 HOMOLOG, MITOCHONDRIAL"/>
    <property type="match status" value="1"/>
</dbReference>
<organism evidence="10 11">
    <name type="scientific">Gigaspora margarita</name>
    <dbReference type="NCBI Taxonomy" id="4874"/>
    <lineage>
        <taxon>Eukaryota</taxon>
        <taxon>Fungi</taxon>
        <taxon>Fungi incertae sedis</taxon>
        <taxon>Mucoromycota</taxon>
        <taxon>Glomeromycotina</taxon>
        <taxon>Glomeromycetes</taxon>
        <taxon>Diversisporales</taxon>
        <taxon>Gigasporaceae</taxon>
        <taxon>Gigaspora</taxon>
    </lineage>
</organism>
<comment type="caution">
    <text evidence="10">The sequence shown here is derived from an EMBL/GenBank/DDBJ whole genome shotgun (WGS) entry which is preliminary data.</text>
</comment>
<evidence type="ECO:0008006" key="12">
    <source>
        <dbReference type="Google" id="ProtNLM"/>
    </source>
</evidence>